<dbReference type="FunCoup" id="M1YY26">
    <property type="interactions" value="90"/>
</dbReference>
<dbReference type="Gene3D" id="3.40.630.10">
    <property type="entry name" value="Zn peptidases"/>
    <property type="match status" value="1"/>
</dbReference>
<dbReference type="HOGENOM" id="CLU_053520_0_0_0"/>
<dbReference type="Pfam" id="PF05343">
    <property type="entry name" value="Peptidase_M42"/>
    <property type="match status" value="1"/>
</dbReference>
<dbReference type="Proteomes" id="UP000011704">
    <property type="component" value="Unassembled WGS sequence"/>
</dbReference>
<name>M1YY26_NITG3</name>
<dbReference type="AlphaFoldDB" id="M1YY26"/>
<dbReference type="InParanoid" id="M1YY26"/>
<feature type="binding site" evidence="8">
    <location>
        <position position="225"/>
    </location>
    <ligand>
        <name>Zn(2+)</name>
        <dbReference type="ChEBI" id="CHEBI:29105"/>
        <label>2</label>
    </ligand>
</feature>
<feature type="binding site" evidence="8">
    <location>
        <position position="190"/>
    </location>
    <ligand>
        <name>Zn(2+)</name>
        <dbReference type="ChEBI" id="CHEBI:29105"/>
        <label>2</label>
    </ligand>
</feature>
<evidence type="ECO:0000313" key="9">
    <source>
        <dbReference type="EMBL" id="CCQ90407.1"/>
    </source>
</evidence>
<proteinExistence type="inferred from homology"/>
<sequence>MKRLNLDQSYLMRILFRLLEIPSPTGLTDTIVHVLCHELKKLGIPFELTRRGAIRANMSGKVQSPDRAIVAHLDTLGAMVKNLRENGRLEVVPIGTWSPRFAEGARVTVYMDDDRSCRGTILPLKASGHTYNEEVDTQPTAWSNLEVRVDMESNSRKDLEEAGFNVGDFIAIDADPEFTDSGYIVSRHLDDKAGVAAILTAAKAIVEAKVPLDLDCHLLFTISEEVGVGASHVLHGDVAELVSVDNGTLAPGQNTSEFGVTISMQDSSGPFDRHLTSKVIEICQKYKIEHARDVFNHYRSDAAAAMEAGNDIRTALLCFGLDASHGYERTHIQSLMSLADLLSMYIQSPPTFTRDRDLLGPLADFPHQPELEKHIEDPPQT</sequence>
<dbReference type="GO" id="GO:0006508">
    <property type="term" value="P:proteolysis"/>
    <property type="evidence" value="ECO:0007669"/>
    <property type="project" value="UniProtKB-KW"/>
</dbReference>
<evidence type="ECO:0000256" key="4">
    <source>
        <dbReference type="ARBA" id="ARBA00022723"/>
    </source>
</evidence>
<organism evidence="9 10">
    <name type="scientific">Nitrospina gracilis (strain 3/211)</name>
    <dbReference type="NCBI Taxonomy" id="1266370"/>
    <lineage>
        <taxon>Bacteria</taxon>
        <taxon>Pseudomonadati</taxon>
        <taxon>Nitrospinota/Tectimicrobiota group</taxon>
        <taxon>Nitrospinota</taxon>
        <taxon>Nitrospinia</taxon>
        <taxon>Nitrospinales</taxon>
        <taxon>Nitrospinaceae</taxon>
        <taxon>Nitrospina</taxon>
    </lineage>
</organism>
<evidence type="ECO:0000313" key="10">
    <source>
        <dbReference type="Proteomes" id="UP000011704"/>
    </source>
</evidence>
<dbReference type="InterPro" id="IPR051464">
    <property type="entry name" value="Peptidase_M42_aminopept"/>
</dbReference>
<comment type="cofactor">
    <cofactor evidence="8">
        <name>a divalent metal cation</name>
        <dbReference type="ChEBI" id="CHEBI:60240"/>
    </cofactor>
    <text evidence="8">Binds 2 divalent metal cations per subunit.</text>
</comment>
<dbReference type="STRING" id="1266370.NITGR_290005"/>
<feature type="binding site" evidence="8">
    <location>
        <position position="72"/>
    </location>
    <ligand>
        <name>Zn(2+)</name>
        <dbReference type="ChEBI" id="CHEBI:29105"/>
        <label>1</label>
    </ligand>
</feature>
<evidence type="ECO:0000256" key="6">
    <source>
        <dbReference type="PIRNR" id="PIRNR001123"/>
    </source>
</evidence>
<dbReference type="GO" id="GO:0046872">
    <property type="term" value="F:metal ion binding"/>
    <property type="evidence" value="ECO:0007669"/>
    <property type="project" value="UniProtKB-UniRule"/>
</dbReference>
<reference evidence="9 10" key="1">
    <citation type="journal article" date="2013" name="Front. Microbiol.">
        <title>The genome of Nitrospina gracilis illuminates the metabolism and evolution of the major marine nitrite oxidizer.</title>
        <authorList>
            <person name="Luecker S."/>
            <person name="Nowka B."/>
            <person name="Rattei T."/>
            <person name="Spieck E."/>
            <person name="and Daims H."/>
        </authorList>
    </citation>
    <scope>NUCLEOTIDE SEQUENCE [LARGE SCALE GENOMIC DNA]</scope>
    <source>
        <strain evidence="9 10">3/211</strain>
    </source>
</reference>
<dbReference type="SUPFAM" id="SSF101821">
    <property type="entry name" value="Aminopeptidase/glucanase lid domain"/>
    <property type="match status" value="1"/>
</dbReference>
<protein>
    <submittedName>
        <fullName evidence="9">Peptidase M42 family protein</fullName>
    </submittedName>
</protein>
<gene>
    <name evidence="9" type="ORF">NITGR_290005</name>
</gene>
<keyword evidence="10" id="KW-1185">Reference proteome</keyword>
<comment type="caution">
    <text evidence="9">The sequence shown here is derived from an EMBL/GenBank/DDBJ whole genome shotgun (WGS) entry which is preliminary data.</text>
</comment>
<dbReference type="InterPro" id="IPR008007">
    <property type="entry name" value="Peptidase_M42"/>
</dbReference>
<dbReference type="PIRSF" id="PIRSF001123">
    <property type="entry name" value="PepA_GA"/>
    <property type="match status" value="1"/>
</dbReference>
<dbReference type="PANTHER" id="PTHR32481">
    <property type="entry name" value="AMINOPEPTIDASE"/>
    <property type="match status" value="1"/>
</dbReference>
<keyword evidence="5" id="KW-0378">Hydrolase</keyword>
<keyword evidence="3" id="KW-0645">Protease</keyword>
<evidence type="ECO:0000256" key="3">
    <source>
        <dbReference type="ARBA" id="ARBA00022670"/>
    </source>
</evidence>
<keyword evidence="2" id="KW-0031">Aminopeptidase</keyword>
<comment type="similarity">
    <text evidence="1 6">Belongs to the peptidase M42 family.</text>
</comment>
<evidence type="ECO:0000256" key="1">
    <source>
        <dbReference type="ARBA" id="ARBA00006272"/>
    </source>
</evidence>
<keyword evidence="4 8" id="KW-0479">Metal-binding</keyword>
<dbReference type="CDD" id="cd05657">
    <property type="entry name" value="M42_glucanase_like"/>
    <property type="match status" value="1"/>
</dbReference>
<evidence type="ECO:0000256" key="2">
    <source>
        <dbReference type="ARBA" id="ARBA00022438"/>
    </source>
</evidence>
<evidence type="ECO:0000256" key="5">
    <source>
        <dbReference type="ARBA" id="ARBA00022801"/>
    </source>
</evidence>
<dbReference type="NCBIfam" id="TIGR03106">
    <property type="entry name" value="trio_M42_hydro"/>
    <property type="match status" value="1"/>
</dbReference>
<dbReference type="InterPro" id="IPR017537">
    <property type="entry name" value="Peptidase_M42_hydrolase"/>
</dbReference>
<feature type="active site" description="Proton acceptor" evidence="7">
    <location>
        <position position="224"/>
    </location>
</feature>
<dbReference type="PANTHER" id="PTHR32481:SF7">
    <property type="entry name" value="AMINOPEPTIDASE YHFE-RELATED"/>
    <property type="match status" value="1"/>
</dbReference>
<evidence type="ECO:0000256" key="7">
    <source>
        <dbReference type="PIRSR" id="PIRSR001123-1"/>
    </source>
</evidence>
<dbReference type="OrthoDB" id="361940at2"/>
<accession>M1YY26</accession>
<dbReference type="Gene3D" id="2.40.30.40">
    <property type="entry name" value="Peptidase M42, domain 2"/>
    <property type="match status" value="1"/>
</dbReference>
<dbReference type="GO" id="GO:0004177">
    <property type="term" value="F:aminopeptidase activity"/>
    <property type="evidence" value="ECO:0007669"/>
    <property type="project" value="UniProtKB-UniRule"/>
</dbReference>
<dbReference type="RefSeq" id="WP_005007851.1">
    <property type="nucleotide sequence ID" value="NZ_HG422173.1"/>
</dbReference>
<evidence type="ECO:0000256" key="8">
    <source>
        <dbReference type="PIRSR" id="PIRSR001123-2"/>
    </source>
</evidence>
<feature type="binding site" evidence="8">
    <location>
        <position position="190"/>
    </location>
    <ligand>
        <name>Zn(2+)</name>
        <dbReference type="ChEBI" id="CHEBI:29105"/>
        <label>1</label>
    </ligand>
</feature>
<feature type="binding site" evidence="8">
    <location>
        <position position="245"/>
    </location>
    <ligand>
        <name>Zn(2+)</name>
        <dbReference type="ChEBI" id="CHEBI:29105"/>
        <label>1</label>
    </ligand>
</feature>
<dbReference type="SUPFAM" id="SSF53187">
    <property type="entry name" value="Zn-dependent exopeptidases"/>
    <property type="match status" value="1"/>
</dbReference>
<dbReference type="EMBL" id="CAQJ01000032">
    <property type="protein sequence ID" value="CCQ90407.1"/>
    <property type="molecule type" value="Genomic_DNA"/>
</dbReference>
<dbReference type="InterPro" id="IPR023367">
    <property type="entry name" value="Peptidase_M42_dom2"/>
</dbReference>